<name>A0A8T1PHV7_CARIL</name>
<dbReference type="AlphaFoldDB" id="A0A8T1PHV7"/>
<protein>
    <submittedName>
        <fullName evidence="1">Uncharacterized protein</fullName>
    </submittedName>
</protein>
<accession>A0A8T1PHV7</accession>
<evidence type="ECO:0000313" key="1">
    <source>
        <dbReference type="EMBL" id="KAG6641181.1"/>
    </source>
</evidence>
<sequence>MAKAKPRFLLLKSPVDQTEFSLAAEMACLHSVLELPKSGWVHSTFYFFSFDHHLLLLPVVVQILRTKIEKIEAAVGLMRRIPPKHKGISFPSILFAIPSLRGLSADNVEEEELFFW</sequence>
<comment type="caution">
    <text evidence="1">The sequence shown here is derived from an EMBL/GenBank/DDBJ whole genome shotgun (WGS) entry which is preliminary data.</text>
</comment>
<keyword evidence="2" id="KW-1185">Reference proteome</keyword>
<evidence type="ECO:0000313" key="2">
    <source>
        <dbReference type="Proteomes" id="UP000811609"/>
    </source>
</evidence>
<proteinExistence type="predicted"/>
<dbReference type="EMBL" id="CM031817">
    <property type="protein sequence ID" value="KAG6641181.1"/>
    <property type="molecule type" value="Genomic_DNA"/>
</dbReference>
<gene>
    <name evidence="1" type="ORF">CIPAW_09G055300</name>
</gene>
<dbReference type="Proteomes" id="UP000811609">
    <property type="component" value="Chromosome 9"/>
</dbReference>
<organism evidence="1 2">
    <name type="scientific">Carya illinoinensis</name>
    <name type="common">Pecan</name>
    <dbReference type="NCBI Taxonomy" id="32201"/>
    <lineage>
        <taxon>Eukaryota</taxon>
        <taxon>Viridiplantae</taxon>
        <taxon>Streptophyta</taxon>
        <taxon>Embryophyta</taxon>
        <taxon>Tracheophyta</taxon>
        <taxon>Spermatophyta</taxon>
        <taxon>Magnoliopsida</taxon>
        <taxon>eudicotyledons</taxon>
        <taxon>Gunneridae</taxon>
        <taxon>Pentapetalae</taxon>
        <taxon>rosids</taxon>
        <taxon>fabids</taxon>
        <taxon>Fagales</taxon>
        <taxon>Juglandaceae</taxon>
        <taxon>Carya</taxon>
    </lineage>
</organism>
<reference evidence="1" key="1">
    <citation type="submission" date="2020-12" db="EMBL/GenBank/DDBJ databases">
        <title>WGS assembly of Carya illinoinensis cv. Pawnee.</title>
        <authorList>
            <person name="Platts A."/>
            <person name="Shu S."/>
            <person name="Wright S."/>
            <person name="Barry K."/>
            <person name="Edger P."/>
            <person name="Pires J.C."/>
            <person name="Schmutz J."/>
        </authorList>
    </citation>
    <scope>NUCLEOTIDE SEQUENCE</scope>
    <source>
        <tissue evidence="1">Leaf</tissue>
    </source>
</reference>